<dbReference type="GO" id="GO:0006508">
    <property type="term" value="P:proteolysis"/>
    <property type="evidence" value="ECO:0007669"/>
    <property type="project" value="UniProtKB-KW"/>
</dbReference>
<evidence type="ECO:0000313" key="9">
    <source>
        <dbReference type="Proteomes" id="UP000248079"/>
    </source>
</evidence>
<dbReference type="Gene3D" id="3.30.2290.10">
    <property type="entry name" value="PmbA/TldD superfamily"/>
    <property type="match status" value="1"/>
</dbReference>
<keyword evidence="9" id="KW-1185">Reference proteome</keyword>
<dbReference type="GO" id="GO:0008237">
    <property type="term" value="F:metallopeptidase activity"/>
    <property type="evidence" value="ECO:0007669"/>
    <property type="project" value="UniProtKB-KW"/>
</dbReference>
<protein>
    <submittedName>
        <fullName evidence="8">Peptidase U62</fullName>
    </submittedName>
</protein>
<evidence type="ECO:0000256" key="2">
    <source>
        <dbReference type="ARBA" id="ARBA00022670"/>
    </source>
</evidence>
<evidence type="ECO:0000256" key="1">
    <source>
        <dbReference type="ARBA" id="ARBA00005836"/>
    </source>
</evidence>
<evidence type="ECO:0000259" key="7">
    <source>
        <dbReference type="Pfam" id="PF19290"/>
    </source>
</evidence>
<feature type="domain" description="Metalloprotease TldD/E C-terminal" evidence="6">
    <location>
        <begin position="275"/>
        <end position="508"/>
    </location>
</feature>
<evidence type="ECO:0000256" key="3">
    <source>
        <dbReference type="ARBA" id="ARBA00022801"/>
    </source>
</evidence>
<dbReference type="GO" id="GO:0005829">
    <property type="term" value="C:cytosol"/>
    <property type="evidence" value="ECO:0007669"/>
    <property type="project" value="TreeGrafter"/>
</dbReference>
<dbReference type="Proteomes" id="UP000248079">
    <property type="component" value="Unassembled WGS sequence"/>
</dbReference>
<dbReference type="PANTHER" id="PTHR30624">
    <property type="entry name" value="UNCHARACTERIZED PROTEIN TLDD AND PMBA"/>
    <property type="match status" value="1"/>
</dbReference>
<dbReference type="InterPro" id="IPR035068">
    <property type="entry name" value="TldD/PmbA_N"/>
</dbReference>
<dbReference type="InterPro" id="IPR036059">
    <property type="entry name" value="TldD/PmbA_sf"/>
</dbReference>
<evidence type="ECO:0000259" key="5">
    <source>
        <dbReference type="Pfam" id="PF01523"/>
    </source>
</evidence>
<dbReference type="InterPro" id="IPR025502">
    <property type="entry name" value="TldD"/>
</dbReference>
<dbReference type="OrthoDB" id="9803213at2"/>
<organism evidence="8 9">
    <name type="scientific">Marinifilum breve</name>
    <dbReference type="NCBI Taxonomy" id="2184082"/>
    <lineage>
        <taxon>Bacteria</taxon>
        <taxon>Pseudomonadati</taxon>
        <taxon>Bacteroidota</taxon>
        <taxon>Bacteroidia</taxon>
        <taxon>Marinilabiliales</taxon>
        <taxon>Marinifilaceae</taxon>
    </lineage>
</organism>
<feature type="domain" description="Metalloprotease TldD/E central" evidence="7">
    <location>
        <begin position="160"/>
        <end position="265"/>
    </location>
</feature>
<name>A0A2V3ZQJ2_9BACT</name>
<dbReference type="RefSeq" id="WP_110363807.1">
    <property type="nucleotide sequence ID" value="NZ_QFLI01000015.1"/>
</dbReference>
<evidence type="ECO:0000313" key="8">
    <source>
        <dbReference type="EMBL" id="PXX95423.1"/>
    </source>
</evidence>
<sequence length="511" mass="56169">MKNEFSRREFIRTGSVSLAGMAILPSFLSMGCSPLTEQSGLDEYLAHFNVDKETLQKVMAEALSRGGDYCDLYFEHSLSNYVGLQDNDVNRAGSNIDYGVGVRVLKGDQTGYAFSEEVSLEAMKKVAKTAASIANESKDFPSINLNERVHPEFCKVGTSWEDVSIKQKIPYLQKLNDKIFSLDDKVAKVQIYLDDNSSYILFANSEGVISYDYRPMVSFIAVCVMEKGDQREDFYASRSMRIGYEYLTEDLLDGIATEVIEGANKQFEAVKPKAGQMEVVLASGGSGILLHEAMGHAFEADFNRKETSIFSDKMGKKVGEDFVTIIDDGTNPNYRGTLNIDDEGILTQKTKMVENGVLTSYLHDRISAKHYNVDPTGNGRRQSFRYAPLPRMRNTYMENGPHSKDDIISSVKDGIYVDTFTNGQVQIGAGDFTFYVKSGYLIENGKLTKPIKDVNLIGNGPEALSQISMVGNDLKIDCGTGTCGKGGQGVPVSMGLPTVKVNQLTVGGVNA</sequence>
<dbReference type="InterPro" id="IPR002510">
    <property type="entry name" value="Metalloprtase-TldD/E_N"/>
</dbReference>
<accession>A0A2V3ZQJ2</accession>
<dbReference type="Pfam" id="PF19289">
    <property type="entry name" value="PmbA_TldD_3rd"/>
    <property type="match status" value="1"/>
</dbReference>
<dbReference type="SUPFAM" id="SSF111283">
    <property type="entry name" value="Putative modulator of DNA gyrase, PmbA/TldD"/>
    <property type="match status" value="1"/>
</dbReference>
<dbReference type="PIRSF" id="PIRSF004919">
    <property type="entry name" value="TldD"/>
    <property type="match status" value="1"/>
</dbReference>
<dbReference type="PROSITE" id="PS51257">
    <property type="entry name" value="PROKAR_LIPOPROTEIN"/>
    <property type="match status" value="1"/>
</dbReference>
<comment type="caution">
    <text evidence="8">The sequence shown here is derived from an EMBL/GenBank/DDBJ whole genome shotgun (WGS) entry which is preliminary data.</text>
</comment>
<dbReference type="EMBL" id="QFLI01000015">
    <property type="protein sequence ID" value="PXX95423.1"/>
    <property type="molecule type" value="Genomic_DNA"/>
</dbReference>
<dbReference type="InterPro" id="IPR045570">
    <property type="entry name" value="Metalloprtase-TldD/E_cen_dom"/>
</dbReference>
<dbReference type="AlphaFoldDB" id="A0A2V3ZQJ2"/>
<gene>
    <name evidence="8" type="ORF">DF185_22150</name>
</gene>
<dbReference type="InterPro" id="IPR045569">
    <property type="entry name" value="Metalloprtase-TldD/E_C"/>
</dbReference>
<dbReference type="InterPro" id="IPR051463">
    <property type="entry name" value="Peptidase_U62_metallo"/>
</dbReference>
<dbReference type="PANTHER" id="PTHR30624:SF4">
    <property type="entry name" value="METALLOPROTEASE TLDD"/>
    <property type="match status" value="1"/>
</dbReference>
<dbReference type="Pfam" id="PF01523">
    <property type="entry name" value="PmbA_TldD_1st"/>
    <property type="match status" value="1"/>
</dbReference>
<keyword evidence="2" id="KW-0645">Protease</keyword>
<evidence type="ECO:0000259" key="6">
    <source>
        <dbReference type="Pfam" id="PF19289"/>
    </source>
</evidence>
<proteinExistence type="inferred from homology"/>
<keyword evidence="3" id="KW-0378">Hydrolase</keyword>
<feature type="domain" description="Metalloprotease TldD/E N-terminal" evidence="5">
    <location>
        <begin position="70"/>
        <end position="134"/>
    </location>
</feature>
<keyword evidence="4" id="KW-0482">Metalloprotease</keyword>
<reference evidence="8 9" key="1">
    <citation type="submission" date="2018-05" db="EMBL/GenBank/DDBJ databases">
        <title>Marinifilum breve JC075T sp. nov., a marine bacterium isolated from Yongle Blue Hole in the South China Sea.</title>
        <authorList>
            <person name="Fu T."/>
        </authorList>
    </citation>
    <scope>NUCLEOTIDE SEQUENCE [LARGE SCALE GENOMIC DNA]</scope>
    <source>
        <strain evidence="8 9">JC075</strain>
    </source>
</reference>
<comment type="similarity">
    <text evidence="1">Belongs to the peptidase U62 family.</text>
</comment>
<evidence type="ECO:0000256" key="4">
    <source>
        <dbReference type="ARBA" id="ARBA00023049"/>
    </source>
</evidence>
<dbReference type="Pfam" id="PF19290">
    <property type="entry name" value="PmbA_TldD_2nd"/>
    <property type="match status" value="1"/>
</dbReference>